<feature type="non-terminal residue" evidence="1">
    <location>
        <position position="68"/>
    </location>
</feature>
<name>A0A381YV31_9ZZZZ</name>
<proteinExistence type="predicted"/>
<dbReference type="EMBL" id="UINC01019041">
    <property type="protein sequence ID" value="SVA80433.1"/>
    <property type="molecule type" value="Genomic_DNA"/>
</dbReference>
<protein>
    <submittedName>
        <fullName evidence="1">Uncharacterized protein</fullName>
    </submittedName>
</protein>
<reference evidence="1" key="1">
    <citation type="submission" date="2018-05" db="EMBL/GenBank/DDBJ databases">
        <authorList>
            <person name="Lanie J.A."/>
            <person name="Ng W.-L."/>
            <person name="Kazmierczak K.M."/>
            <person name="Andrzejewski T.M."/>
            <person name="Davidsen T.M."/>
            <person name="Wayne K.J."/>
            <person name="Tettelin H."/>
            <person name="Glass J.I."/>
            <person name="Rusch D."/>
            <person name="Podicherti R."/>
            <person name="Tsui H.-C.T."/>
            <person name="Winkler M.E."/>
        </authorList>
    </citation>
    <scope>NUCLEOTIDE SEQUENCE</scope>
</reference>
<accession>A0A381YV31</accession>
<dbReference type="AlphaFoldDB" id="A0A381YV31"/>
<gene>
    <name evidence="1" type="ORF">METZ01_LOCUS133287</name>
</gene>
<organism evidence="1">
    <name type="scientific">marine metagenome</name>
    <dbReference type="NCBI Taxonomy" id="408172"/>
    <lineage>
        <taxon>unclassified sequences</taxon>
        <taxon>metagenomes</taxon>
        <taxon>ecological metagenomes</taxon>
    </lineage>
</organism>
<sequence length="68" mass="7654">MQKSLAIFLGIMLSLPLSGCLKPEDNRVVVEDNSVFNFDRDIPMTTWYHYGGTLFSPYPIDATNQTAL</sequence>
<evidence type="ECO:0000313" key="1">
    <source>
        <dbReference type="EMBL" id="SVA80433.1"/>
    </source>
</evidence>